<dbReference type="EMBL" id="BTSX01000004">
    <property type="protein sequence ID" value="GMS96632.1"/>
    <property type="molecule type" value="Genomic_DNA"/>
</dbReference>
<organism evidence="2 3">
    <name type="scientific">Pristionchus entomophagus</name>
    <dbReference type="NCBI Taxonomy" id="358040"/>
    <lineage>
        <taxon>Eukaryota</taxon>
        <taxon>Metazoa</taxon>
        <taxon>Ecdysozoa</taxon>
        <taxon>Nematoda</taxon>
        <taxon>Chromadorea</taxon>
        <taxon>Rhabditida</taxon>
        <taxon>Rhabditina</taxon>
        <taxon>Diplogasteromorpha</taxon>
        <taxon>Diplogasteroidea</taxon>
        <taxon>Neodiplogasteridae</taxon>
        <taxon>Pristionchus</taxon>
    </lineage>
</organism>
<evidence type="ECO:0000313" key="3">
    <source>
        <dbReference type="Proteomes" id="UP001432027"/>
    </source>
</evidence>
<protein>
    <recommendedName>
        <fullName evidence="1">F-box domain-containing protein</fullName>
    </recommendedName>
</protein>
<name>A0AAV5TR30_9BILA</name>
<proteinExistence type="predicted"/>
<comment type="caution">
    <text evidence="2">The sequence shown here is derived from an EMBL/GenBank/DDBJ whole genome shotgun (WGS) entry which is preliminary data.</text>
</comment>
<feature type="domain" description="F-box" evidence="1">
    <location>
        <begin position="13"/>
        <end position="48"/>
    </location>
</feature>
<accession>A0AAV5TR30</accession>
<sequence length="361" mass="41012">ISEMGANQNMSDFERLPKELVREIIERAPESIFNLRLTSRVLKSLVDDYASSLKVKIHVVDHLCITSFENQSENNIQIVAHVPKSHADLFELRIMLKFRSLPFDANSRIVRSFGRLPDHPNLYRLTNSLFDDGTLSLIDCIGPLIRRVSLYDYMGNKFKEITKKLEGFEFRKMAVTLISVSNNTNHHHNGNHPGSNTDNDVDTLMETVKAHNLDHVSLSVDRISKNVQAKILIELSKLVHSIFHTFSEVSFCPYGLVPGSDSRDDRPELIMDIFSSGTFNTLVVDNRSNPPFLSTNGANILKQHLPILGKKIWFESTCDISTGCRKETINGHVVEVFMSDGKRLSLKVKHSSRMTESHEYF</sequence>
<feature type="non-terminal residue" evidence="2">
    <location>
        <position position="361"/>
    </location>
</feature>
<gene>
    <name evidence="2" type="ORF">PENTCL1PPCAC_18807</name>
</gene>
<dbReference type="Pfam" id="PF00646">
    <property type="entry name" value="F-box"/>
    <property type="match status" value="1"/>
</dbReference>
<evidence type="ECO:0000259" key="1">
    <source>
        <dbReference type="Pfam" id="PF00646"/>
    </source>
</evidence>
<dbReference type="Proteomes" id="UP001432027">
    <property type="component" value="Unassembled WGS sequence"/>
</dbReference>
<evidence type="ECO:0000313" key="2">
    <source>
        <dbReference type="EMBL" id="GMS96632.1"/>
    </source>
</evidence>
<feature type="non-terminal residue" evidence="2">
    <location>
        <position position="1"/>
    </location>
</feature>
<dbReference type="AlphaFoldDB" id="A0AAV5TR30"/>
<keyword evidence="3" id="KW-1185">Reference proteome</keyword>
<dbReference type="InterPro" id="IPR001810">
    <property type="entry name" value="F-box_dom"/>
</dbReference>
<reference evidence="2" key="1">
    <citation type="submission" date="2023-10" db="EMBL/GenBank/DDBJ databases">
        <title>Genome assembly of Pristionchus species.</title>
        <authorList>
            <person name="Yoshida K."/>
            <person name="Sommer R.J."/>
        </authorList>
    </citation>
    <scope>NUCLEOTIDE SEQUENCE</scope>
    <source>
        <strain evidence="2">RS0144</strain>
    </source>
</reference>